<keyword evidence="2" id="KW-0830">Ubiquinone</keyword>
<dbReference type="EMBL" id="HF951689">
    <property type="protein sequence ID" value="CCW34003.1"/>
    <property type="molecule type" value="Genomic_DNA"/>
</dbReference>
<dbReference type="KEGG" id="ccz:CCALI_00165"/>
<keyword evidence="2" id="KW-0489">Methyltransferase</keyword>
<dbReference type="eggNOG" id="COG2226">
    <property type="taxonomic scope" value="Bacteria"/>
</dbReference>
<dbReference type="AlphaFoldDB" id="S0EWD7"/>
<dbReference type="GO" id="GO:0032259">
    <property type="term" value="P:methylation"/>
    <property type="evidence" value="ECO:0007669"/>
    <property type="project" value="UniProtKB-KW"/>
</dbReference>
<dbReference type="Gene3D" id="3.40.50.150">
    <property type="entry name" value="Vaccinia Virus protein VP39"/>
    <property type="match status" value="1"/>
</dbReference>
<evidence type="ECO:0000259" key="1">
    <source>
        <dbReference type="Pfam" id="PF08241"/>
    </source>
</evidence>
<dbReference type="InterPro" id="IPR013216">
    <property type="entry name" value="Methyltransf_11"/>
</dbReference>
<dbReference type="RefSeq" id="WP_016481567.1">
    <property type="nucleotide sequence ID" value="NC_021487.1"/>
</dbReference>
<dbReference type="PATRIC" id="fig|1303518.3.peg.167"/>
<dbReference type="Proteomes" id="UP000014227">
    <property type="component" value="Chromosome I"/>
</dbReference>
<dbReference type="GO" id="GO:0008757">
    <property type="term" value="F:S-adenosylmethionine-dependent methyltransferase activity"/>
    <property type="evidence" value="ECO:0007669"/>
    <property type="project" value="InterPro"/>
</dbReference>
<dbReference type="CDD" id="cd02440">
    <property type="entry name" value="AdoMet_MTases"/>
    <property type="match status" value="1"/>
</dbReference>
<accession>S0EWD7</accession>
<evidence type="ECO:0000313" key="2">
    <source>
        <dbReference type="EMBL" id="CCW34003.1"/>
    </source>
</evidence>
<dbReference type="PANTHER" id="PTHR43591">
    <property type="entry name" value="METHYLTRANSFERASE"/>
    <property type="match status" value="1"/>
</dbReference>
<gene>
    <name evidence="2" type="ORF">CCALI_00165</name>
</gene>
<dbReference type="InParanoid" id="S0EWD7"/>
<dbReference type="SUPFAM" id="SSF53335">
    <property type="entry name" value="S-adenosyl-L-methionine-dependent methyltransferases"/>
    <property type="match status" value="1"/>
</dbReference>
<dbReference type="PANTHER" id="PTHR43591:SF109">
    <property type="entry name" value="METHYLTRANSFERASE TYPE 11 DOMAIN-CONTAINING PROTEIN"/>
    <property type="match status" value="1"/>
</dbReference>
<keyword evidence="2" id="KW-0808">Transferase</keyword>
<evidence type="ECO:0000313" key="3">
    <source>
        <dbReference type="Proteomes" id="UP000014227"/>
    </source>
</evidence>
<organism evidence="2 3">
    <name type="scientific">Chthonomonas calidirosea (strain DSM 23976 / ICMP 18418 / T49)</name>
    <dbReference type="NCBI Taxonomy" id="1303518"/>
    <lineage>
        <taxon>Bacteria</taxon>
        <taxon>Bacillati</taxon>
        <taxon>Armatimonadota</taxon>
        <taxon>Chthonomonadia</taxon>
        <taxon>Chthonomonadales</taxon>
        <taxon>Chthonomonadaceae</taxon>
        <taxon>Chthonomonas</taxon>
    </lineage>
</organism>
<keyword evidence="3" id="KW-1185">Reference proteome</keyword>
<proteinExistence type="predicted"/>
<protein>
    <submittedName>
        <fullName evidence="2">Methylase involved in ubiquinone/menaquinone biosynthesis</fullName>
    </submittedName>
</protein>
<feature type="domain" description="Methyltransferase type 11" evidence="1">
    <location>
        <begin position="46"/>
        <end position="134"/>
    </location>
</feature>
<reference evidence="3" key="1">
    <citation type="submission" date="2013-03" db="EMBL/GenBank/DDBJ databases">
        <title>Genome sequence of Chthonomonas calidirosea, the first sequenced genome from the Armatimonadetes phylum (formally candidate division OP10).</title>
        <authorList>
            <person name="Lee K.C.Y."/>
            <person name="Morgan X.C."/>
            <person name="Dunfield P.F."/>
            <person name="Tamas I."/>
            <person name="Houghton K.M."/>
            <person name="Vyssotski M."/>
            <person name="Ryan J.L.J."/>
            <person name="Lagutin K."/>
            <person name="McDonald I.R."/>
            <person name="Stott M.B."/>
        </authorList>
    </citation>
    <scope>NUCLEOTIDE SEQUENCE [LARGE SCALE GENOMIC DNA]</scope>
    <source>
        <strain evidence="3">DSM 23976 / ICMP 18418 / T49</strain>
    </source>
</reference>
<dbReference type="OrthoDB" id="9790457at2"/>
<dbReference type="HOGENOM" id="CLU_082726_0_1_0"/>
<dbReference type="STRING" id="454171.CP488_00991"/>
<dbReference type="InterPro" id="IPR029063">
    <property type="entry name" value="SAM-dependent_MTases_sf"/>
</dbReference>
<dbReference type="Pfam" id="PF08241">
    <property type="entry name" value="Methyltransf_11"/>
    <property type="match status" value="1"/>
</dbReference>
<name>S0EWD7_CHTCT</name>
<dbReference type="FunCoup" id="S0EWD7">
    <property type="interactions" value="53"/>
</dbReference>
<sequence>MKTAEYERMYRLEEAYWWFVGRQALLEQLLQRFYGNPAKKEASVILDVGCGTGAISRRLTQWGRVVSTDFSALALEYSRKRGLRHLVRADAMRLPLATASFDLAVCMDVLEHLPDDQAALCELFRVLKPGGRLIATVPAYPHLWGEHDLALMHFRRYMRRELEDRVNRVGFRIQKITHVMTLLYPAVALQRRLLAKRPPHDPPQAAMPMVPEVINRALIALLKLENRLACRFSLPFGLTILCVAERPEALEVESRVDCSAKTVV</sequence>